<organism evidence="13 14">
    <name type="scientific">Lasallia pustulata</name>
    <dbReference type="NCBI Taxonomy" id="136370"/>
    <lineage>
        <taxon>Eukaryota</taxon>
        <taxon>Fungi</taxon>
        <taxon>Dikarya</taxon>
        <taxon>Ascomycota</taxon>
        <taxon>Pezizomycotina</taxon>
        <taxon>Lecanoromycetes</taxon>
        <taxon>OSLEUM clade</taxon>
        <taxon>Umbilicariomycetidae</taxon>
        <taxon>Umbilicariales</taxon>
        <taxon>Umbilicariaceae</taxon>
        <taxon>Lasallia</taxon>
    </lineage>
</organism>
<evidence type="ECO:0000256" key="9">
    <source>
        <dbReference type="RuleBase" id="RU003945"/>
    </source>
</evidence>
<protein>
    <submittedName>
        <fullName evidence="13">Inner membrane oxaA</fullName>
    </submittedName>
</protein>
<evidence type="ECO:0000256" key="3">
    <source>
        <dbReference type="ARBA" id="ARBA00022692"/>
    </source>
</evidence>
<evidence type="ECO:0000313" key="14">
    <source>
        <dbReference type="Proteomes" id="UP000324767"/>
    </source>
</evidence>
<gene>
    <name evidence="13" type="ORF">FRX48_03263</name>
</gene>
<keyword evidence="8 11" id="KW-0472">Membrane</keyword>
<evidence type="ECO:0000256" key="8">
    <source>
        <dbReference type="ARBA" id="ARBA00023136"/>
    </source>
</evidence>
<name>A0A5M8PX65_9LECA</name>
<dbReference type="GO" id="GO:0032979">
    <property type="term" value="P:protein insertion into mitochondrial inner membrane from matrix"/>
    <property type="evidence" value="ECO:0007669"/>
    <property type="project" value="TreeGrafter"/>
</dbReference>
<dbReference type="AlphaFoldDB" id="A0A5M8PX65"/>
<accession>A0A5M8PX65</accession>
<evidence type="ECO:0000256" key="6">
    <source>
        <dbReference type="ARBA" id="ARBA00022989"/>
    </source>
</evidence>
<reference evidence="13 14" key="1">
    <citation type="submission" date="2019-09" db="EMBL/GenBank/DDBJ databases">
        <title>The hologenome of the rock-dwelling lichen Lasallia pustulata.</title>
        <authorList>
            <person name="Greshake Tzovaras B."/>
            <person name="Segers F."/>
            <person name="Bicker A."/>
            <person name="Dal Grande F."/>
            <person name="Otte J."/>
            <person name="Hankeln T."/>
            <person name="Schmitt I."/>
            <person name="Ebersberger I."/>
        </authorList>
    </citation>
    <scope>NUCLEOTIDE SEQUENCE [LARGE SCALE GENOMIC DNA]</scope>
    <source>
        <strain evidence="13">A1-1</strain>
    </source>
</reference>
<feature type="compositionally biased region" description="Basic residues" evidence="10">
    <location>
        <begin position="460"/>
        <end position="474"/>
    </location>
</feature>
<dbReference type="InterPro" id="IPR001708">
    <property type="entry name" value="YidC/ALB3/OXA1/COX18"/>
</dbReference>
<sequence>MPSRGLRWGQLLQKGQRTSAITLGLGKRFSTRTTLNSIACLPTPRSPCSPYKYQAKSFILPLTAIRFASTAPNNTITVPVAAPSNTVPPAEPVPEISSEFTSTTIDDILSSELPPITEHIGYLKELGLDYGWGPTAFIETLLEHVHVYTGTPWWASILLTALTIRLLMIKGYIGASDTSARLTVLQAPLEPLQNRLKAAKGSKDTQALVTVQREMWDVYNAAGVKLWKLAIPMIQVPLGYGTFRLMKGMAALPVPGLEDGGFLWIKDLTLADPFFLLPICTSAAFYYTFKKGGELGSYGSTMNPALRKLFLYGLPIMSGTFMLFWPACMQLSFFFTSLFSMSQSWLLRQPWMRKWLGIQPLPNIPTTPSGANSPYAGVVKVYQPPSNEPPPEKKGIIGGAIADIKSTFAQAASKARGIAEPETKSTTRRTAAELRHAKAYEERRRKELEEEKAEREHEKKNRRRKAYQGKNRQS</sequence>
<comment type="similarity">
    <text evidence="2 9">Belongs to the OXA1/ALB3/YidC family.</text>
</comment>
<dbReference type="InterPro" id="IPR028055">
    <property type="entry name" value="YidC/Oxa/ALB_C"/>
</dbReference>
<evidence type="ECO:0000256" key="10">
    <source>
        <dbReference type="SAM" id="MobiDB-lite"/>
    </source>
</evidence>
<dbReference type="Proteomes" id="UP000324767">
    <property type="component" value="Unassembled WGS sequence"/>
</dbReference>
<dbReference type="OrthoDB" id="2148490at2759"/>
<evidence type="ECO:0000256" key="2">
    <source>
        <dbReference type="ARBA" id="ARBA00009877"/>
    </source>
</evidence>
<keyword evidence="4" id="KW-0999">Mitochondrion inner membrane</keyword>
<feature type="domain" description="Membrane insertase YidC/Oxa/ALB C-terminal" evidence="12">
    <location>
        <begin position="153"/>
        <end position="348"/>
    </location>
</feature>
<keyword evidence="7" id="KW-0496">Mitochondrion</keyword>
<dbReference type="CDD" id="cd20069">
    <property type="entry name" value="5TM_Oxa1-like"/>
    <property type="match status" value="1"/>
</dbReference>
<evidence type="ECO:0000256" key="7">
    <source>
        <dbReference type="ARBA" id="ARBA00023128"/>
    </source>
</evidence>
<evidence type="ECO:0000256" key="4">
    <source>
        <dbReference type="ARBA" id="ARBA00022792"/>
    </source>
</evidence>
<comment type="subcellular location">
    <subcellularLocation>
        <location evidence="9">Membrane</location>
        <topology evidence="9">Multi-pass membrane protein</topology>
    </subcellularLocation>
    <subcellularLocation>
        <location evidence="1">Mitochondrion inner membrane</location>
        <topology evidence="1">Multi-pass membrane protein</topology>
    </subcellularLocation>
</comment>
<feature type="transmembrane region" description="Helical" evidence="11">
    <location>
        <begin position="270"/>
        <end position="289"/>
    </location>
</feature>
<dbReference type="GO" id="GO:0005743">
    <property type="term" value="C:mitochondrial inner membrane"/>
    <property type="evidence" value="ECO:0007669"/>
    <property type="project" value="UniProtKB-SubCell"/>
</dbReference>
<evidence type="ECO:0000256" key="1">
    <source>
        <dbReference type="ARBA" id="ARBA00004448"/>
    </source>
</evidence>
<feature type="transmembrane region" description="Helical" evidence="11">
    <location>
        <begin position="309"/>
        <end position="339"/>
    </location>
</feature>
<keyword evidence="5" id="KW-0809">Transit peptide</keyword>
<dbReference type="EMBL" id="VXIT01000004">
    <property type="protein sequence ID" value="KAA6413517.1"/>
    <property type="molecule type" value="Genomic_DNA"/>
</dbReference>
<comment type="caution">
    <text evidence="13">The sequence shown here is derived from an EMBL/GenBank/DDBJ whole genome shotgun (WGS) entry which is preliminary data.</text>
</comment>
<dbReference type="GO" id="GO:0032977">
    <property type="term" value="F:membrane insertase activity"/>
    <property type="evidence" value="ECO:0007669"/>
    <property type="project" value="InterPro"/>
</dbReference>
<evidence type="ECO:0000313" key="13">
    <source>
        <dbReference type="EMBL" id="KAA6413517.1"/>
    </source>
</evidence>
<evidence type="ECO:0000259" key="12">
    <source>
        <dbReference type="Pfam" id="PF02096"/>
    </source>
</evidence>
<dbReference type="Pfam" id="PF02096">
    <property type="entry name" value="60KD_IMP"/>
    <property type="match status" value="1"/>
</dbReference>
<keyword evidence="6 11" id="KW-1133">Transmembrane helix</keyword>
<dbReference type="PANTHER" id="PTHR12428:SF66">
    <property type="entry name" value="MITOCHONDRIAL INNER MEMBRANE PROTEIN OXA1L"/>
    <property type="match status" value="1"/>
</dbReference>
<evidence type="ECO:0000256" key="5">
    <source>
        <dbReference type="ARBA" id="ARBA00022946"/>
    </source>
</evidence>
<dbReference type="PANTHER" id="PTHR12428">
    <property type="entry name" value="OXA1"/>
    <property type="match status" value="1"/>
</dbReference>
<evidence type="ECO:0000256" key="11">
    <source>
        <dbReference type="SAM" id="Phobius"/>
    </source>
</evidence>
<feature type="compositionally biased region" description="Basic and acidic residues" evidence="10">
    <location>
        <begin position="417"/>
        <end position="459"/>
    </location>
</feature>
<feature type="region of interest" description="Disordered" evidence="10">
    <location>
        <begin position="413"/>
        <end position="474"/>
    </location>
</feature>
<proteinExistence type="inferred from homology"/>
<keyword evidence="3 9" id="KW-0812">Transmembrane</keyword>